<dbReference type="GO" id="GO:0003677">
    <property type="term" value="F:DNA binding"/>
    <property type="evidence" value="ECO:0007669"/>
    <property type="project" value="InterPro"/>
</dbReference>
<dbReference type="GO" id="GO:0006275">
    <property type="term" value="P:regulation of DNA replication"/>
    <property type="evidence" value="ECO:0007669"/>
    <property type="project" value="InterPro"/>
</dbReference>
<sequence>HVIKATRELVTDINIKFTESGINFSSMNSSNIALISVYLDKESFEKY</sequence>
<gene>
    <name evidence="2" type="ORF">CPELLU_LOCUS21829</name>
</gene>
<dbReference type="InterPro" id="IPR046938">
    <property type="entry name" value="DNA_clamp_sf"/>
</dbReference>
<feature type="domain" description="Proliferating cell nuclear antigen PCNA N-terminal" evidence="1">
    <location>
        <begin position="2"/>
        <end position="47"/>
    </location>
</feature>
<comment type="caution">
    <text evidence="2">The sequence shown here is derived from an EMBL/GenBank/DDBJ whole genome shotgun (WGS) entry which is preliminary data.</text>
</comment>
<dbReference type="Pfam" id="PF00705">
    <property type="entry name" value="PCNA_N"/>
    <property type="match status" value="1"/>
</dbReference>
<name>A0A9N9KK75_9GLOM</name>
<evidence type="ECO:0000313" key="3">
    <source>
        <dbReference type="Proteomes" id="UP000789759"/>
    </source>
</evidence>
<dbReference type="OrthoDB" id="534348at2759"/>
<proteinExistence type="predicted"/>
<protein>
    <submittedName>
        <fullName evidence="2">9442_t:CDS:1</fullName>
    </submittedName>
</protein>
<keyword evidence="3" id="KW-1185">Reference proteome</keyword>
<accession>A0A9N9KK75</accession>
<dbReference type="AlphaFoldDB" id="A0A9N9KK75"/>
<dbReference type="Proteomes" id="UP000789759">
    <property type="component" value="Unassembled WGS sequence"/>
</dbReference>
<dbReference type="EMBL" id="CAJVQA010086642">
    <property type="protein sequence ID" value="CAG8839257.1"/>
    <property type="molecule type" value="Genomic_DNA"/>
</dbReference>
<reference evidence="2" key="1">
    <citation type="submission" date="2021-06" db="EMBL/GenBank/DDBJ databases">
        <authorList>
            <person name="Kallberg Y."/>
            <person name="Tangrot J."/>
            <person name="Rosling A."/>
        </authorList>
    </citation>
    <scope>NUCLEOTIDE SEQUENCE</scope>
    <source>
        <strain evidence="2">FL966</strain>
    </source>
</reference>
<evidence type="ECO:0000313" key="2">
    <source>
        <dbReference type="EMBL" id="CAG8839257.1"/>
    </source>
</evidence>
<feature type="non-terminal residue" evidence="2">
    <location>
        <position position="47"/>
    </location>
</feature>
<dbReference type="SUPFAM" id="SSF55979">
    <property type="entry name" value="DNA clamp"/>
    <property type="match status" value="1"/>
</dbReference>
<dbReference type="InterPro" id="IPR022648">
    <property type="entry name" value="Pr_cel_nuc_antig_N"/>
</dbReference>
<feature type="non-terminal residue" evidence="2">
    <location>
        <position position="1"/>
    </location>
</feature>
<evidence type="ECO:0000259" key="1">
    <source>
        <dbReference type="Pfam" id="PF00705"/>
    </source>
</evidence>
<dbReference type="Gene3D" id="3.10.150.10">
    <property type="entry name" value="DNA Polymerase III, subunit A, domain 2"/>
    <property type="match status" value="1"/>
</dbReference>
<organism evidence="2 3">
    <name type="scientific">Cetraspora pellucida</name>
    <dbReference type="NCBI Taxonomy" id="1433469"/>
    <lineage>
        <taxon>Eukaryota</taxon>
        <taxon>Fungi</taxon>
        <taxon>Fungi incertae sedis</taxon>
        <taxon>Mucoromycota</taxon>
        <taxon>Glomeromycotina</taxon>
        <taxon>Glomeromycetes</taxon>
        <taxon>Diversisporales</taxon>
        <taxon>Gigasporaceae</taxon>
        <taxon>Cetraspora</taxon>
    </lineage>
</organism>